<dbReference type="PANTHER" id="PTHR48081">
    <property type="entry name" value="AB HYDROLASE SUPERFAMILY PROTEIN C4A8.06C"/>
    <property type="match status" value="1"/>
</dbReference>
<dbReference type="AlphaFoldDB" id="A0A428RE81"/>
<protein>
    <recommendedName>
        <fullName evidence="2">Alpha/beta hydrolase fold-3 domain-containing protein</fullName>
    </recommendedName>
</protein>
<evidence type="ECO:0000259" key="2">
    <source>
        <dbReference type="Pfam" id="PF07859"/>
    </source>
</evidence>
<dbReference type="Proteomes" id="UP000287972">
    <property type="component" value="Unassembled WGS sequence"/>
</dbReference>
<accession>A0A428RE81</accession>
<dbReference type="Pfam" id="PF07859">
    <property type="entry name" value="Abhydrolase_3"/>
    <property type="match status" value="1"/>
</dbReference>
<gene>
    <name evidence="3" type="ORF">CEP51_010513</name>
</gene>
<dbReference type="EMBL" id="NKCL01000328">
    <property type="protein sequence ID" value="RSL75837.1"/>
    <property type="molecule type" value="Genomic_DNA"/>
</dbReference>
<keyword evidence="1" id="KW-0378">Hydrolase</keyword>
<name>A0A428RE81_9HYPO</name>
<feature type="domain" description="Alpha/beta hydrolase fold-3" evidence="2">
    <location>
        <begin position="9"/>
        <end position="208"/>
    </location>
</feature>
<dbReference type="Gene3D" id="3.40.50.1820">
    <property type="entry name" value="alpha/beta hydrolase"/>
    <property type="match status" value="1"/>
</dbReference>
<dbReference type="InterPro" id="IPR050300">
    <property type="entry name" value="GDXG_lipolytic_enzyme"/>
</dbReference>
<dbReference type="InterPro" id="IPR029058">
    <property type="entry name" value="AB_hydrolase_fold"/>
</dbReference>
<dbReference type="SUPFAM" id="SSF53474">
    <property type="entry name" value="alpha/beta-Hydrolases"/>
    <property type="match status" value="1"/>
</dbReference>
<sequence>MKPYMMDNTDGPCIAVAKAYGCICVSLDYRLSPEVKLPTAYEDCWDAIIWLSKNATSLGADLAKAFILGGTSAGGHISIPLSHRARDEGLSPPLTGVYLDVTPSLPPQALTPKYAPFYRSREALKDGMTLTSKSTALYDVAVEPDFASPLWSPLLWPTGHANLPLTFFQICGADLLQDEALIYARELRLEHGTKTRVIVYPGLPHIFWYNYPTHSAAKKYVADTRFAPGWLLGRET</sequence>
<evidence type="ECO:0000256" key="1">
    <source>
        <dbReference type="ARBA" id="ARBA00022801"/>
    </source>
</evidence>
<proteinExistence type="predicted"/>
<reference evidence="3 4" key="1">
    <citation type="submission" date="2017-06" db="EMBL/GenBank/DDBJ databases">
        <title>Comparative genomic analysis of Ambrosia Fusariam Clade fungi.</title>
        <authorList>
            <person name="Stajich J.E."/>
            <person name="Carrillo J."/>
            <person name="Kijimoto T."/>
            <person name="Eskalen A."/>
            <person name="O'Donnell K."/>
            <person name="Kasson M."/>
        </authorList>
    </citation>
    <scope>NUCLEOTIDE SEQUENCE [LARGE SCALE GENOMIC DNA]</scope>
    <source>
        <strain evidence="3 4">NRRL62606</strain>
    </source>
</reference>
<evidence type="ECO:0000313" key="4">
    <source>
        <dbReference type="Proteomes" id="UP000287972"/>
    </source>
</evidence>
<comment type="caution">
    <text evidence="3">The sequence shown here is derived from an EMBL/GenBank/DDBJ whole genome shotgun (WGS) entry which is preliminary data.</text>
</comment>
<organism evidence="3 4">
    <name type="scientific">Fusarium floridanum</name>
    <dbReference type="NCBI Taxonomy" id="1325733"/>
    <lineage>
        <taxon>Eukaryota</taxon>
        <taxon>Fungi</taxon>
        <taxon>Dikarya</taxon>
        <taxon>Ascomycota</taxon>
        <taxon>Pezizomycotina</taxon>
        <taxon>Sordariomycetes</taxon>
        <taxon>Hypocreomycetidae</taxon>
        <taxon>Hypocreales</taxon>
        <taxon>Nectriaceae</taxon>
        <taxon>Fusarium</taxon>
        <taxon>Fusarium solani species complex</taxon>
    </lineage>
</organism>
<evidence type="ECO:0000313" key="3">
    <source>
        <dbReference type="EMBL" id="RSL75837.1"/>
    </source>
</evidence>
<keyword evidence="4" id="KW-1185">Reference proteome</keyword>
<dbReference type="InterPro" id="IPR013094">
    <property type="entry name" value="AB_hydrolase_3"/>
</dbReference>
<dbReference type="GO" id="GO:0016787">
    <property type="term" value="F:hydrolase activity"/>
    <property type="evidence" value="ECO:0007669"/>
    <property type="project" value="UniProtKB-KW"/>
</dbReference>